<dbReference type="PANTHER" id="PTHR31139:SF4">
    <property type="entry name" value="ECTOPIC P GRANULES PROTEIN 5 HOMOLOG"/>
    <property type="match status" value="1"/>
</dbReference>
<evidence type="ECO:0000313" key="5">
    <source>
        <dbReference type="Proteomes" id="UP000440578"/>
    </source>
</evidence>
<feature type="region of interest" description="Disordered" evidence="1">
    <location>
        <begin position="653"/>
        <end position="678"/>
    </location>
</feature>
<keyword evidence="2" id="KW-1133">Transmembrane helix</keyword>
<reference evidence="4 5" key="1">
    <citation type="submission" date="2019-07" db="EMBL/GenBank/DDBJ databases">
        <title>Draft genome assembly of a fouling barnacle, Amphibalanus amphitrite (Darwin, 1854): The first reference genome for Thecostraca.</title>
        <authorList>
            <person name="Kim W."/>
        </authorList>
    </citation>
    <scope>NUCLEOTIDE SEQUENCE [LARGE SCALE GENOMIC DNA]</scope>
    <source>
        <strain evidence="4">SNU_AA5</strain>
        <tissue evidence="4">Soma without cirri and trophi</tissue>
    </source>
</reference>
<dbReference type="GO" id="GO:0005737">
    <property type="term" value="C:cytoplasm"/>
    <property type="evidence" value="ECO:0007669"/>
    <property type="project" value="TreeGrafter"/>
</dbReference>
<feature type="compositionally biased region" description="Low complexity" evidence="1">
    <location>
        <begin position="667"/>
        <end position="676"/>
    </location>
</feature>
<dbReference type="AlphaFoldDB" id="A0A6A4V3J0"/>
<protein>
    <submittedName>
        <fullName evidence="4">Ectopic P granules protein 5</fullName>
    </submittedName>
</protein>
<gene>
    <name evidence="4" type="ORF">FJT64_010957</name>
</gene>
<dbReference type="GO" id="GO:0097352">
    <property type="term" value="P:autophagosome maturation"/>
    <property type="evidence" value="ECO:0007669"/>
    <property type="project" value="TreeGrafter"/>
</dbReference>
<dbReference type="EMBL" id="VIIS01001926">
    <property type="protein sequence ID" value="KAF0290857.1"/>
    <property type="molecule type" value="Genomic_DNA"/>
</dbReference>
<comment type="caution">
    <text evidence="4">The sequence shown here is derived from an EMBL/GenBank/DDBJ whole genome shotgun (WGS) entry which is preliminary data.</text>
</comment>
<dbReference type="Pfam" id="PF26103">
    <property type="entry name" value="TPR_Epg5"/>
    <property type="match status" value="1"/>
</dbReference>
<dbReference type="Proteomes" id="UP000440578">
    <property type="component" value="Unassembled WGS sequence"/>
</dbReference>
<keyword evidence="5" id="KW-1185">Reference proteome</keyword>
<evidence type="ECO:0000259" key="3">
    <source>
        <dbReference type="Pfam" id="PF26103"/>
    </source>
</evidence>
<dbReference type="OrthoDB" id="75419at2759"/>
<evidence type="ECO:0000256" key="1">
    <source>
        <dbReference type="SAM" id="MobiDB-lite"/>
    </source>
</evidence>
<accession>A0A6A4V3J0</accession>
<feature type="compositionally biased region" description="Basic and acidic residues" evidence="1">
    <location>
        <begin position="655"/>
        <end position="666"/>
    </location>
</feature>
<organism evidence="4 5">
    <name type="scientific">Amphibalanus amphitrite</name>
    <name type="common">Striped barnacle</name>
    <name type="synonym">Balanus amphitrite</name>
    <dbReference type="NCBI Taxonomy" id="1232801"/>
    <lineage>
        <taxon>Eukaryota</taxon>
        <taxon>Metazoa</taxon>
        <taxon>Ecdysozoa</taxon>
        <taxon>Arthropoda</taxon>
        <taxon>Crustacea</taxon>
        <taxon>Multicrustacea</taxon>
        <taxon>Cirripedia</taxon>
        <taxon>Thoracica</taxon>
        <taxon>Thoracicalcarea</taxon>
        <taxon>Balanomorpha</taxon>
        <taxon>Balanoidea</taxon>
        <taxon>Balanidae</taxon>
        <taxon>Amphibalaninae</taxon>
        <taxon>Amphibalanus</taxon>
    </lineage>
</organism>
<name>A0A6A4V3J0_AMPAM</name>
<keyword evidence="2" id="KW-0472">Membrane</keyword>
<sequence>MQQRVMLAATLSTRTAQTFPDQVFRVEVSGGHRERCWWALDTCRLLSTRLLQERLEAGLYGLYPRYKLYTAPLAALLGLVASAAVIGAIQRDRGSLSDKLMSELWFMLRDTFCPWLWPLPLSDGRVRQQCAGWLQQLAADRQHLAAWIPGDGPHAQMMLDMFLHCVLLLHNTLPAGRPALSHLWEHYCSVVAVPSVQEHVRALVQAELLTLPWDRLAPQLHDTERIAQLLDVYLPEAHSFTAQVVVQLPWKEVVEAYDRESPTGSVRLHACLFNILIKVSFEPKIRQSGALFLLLSRAEAFSWHLLDAATYQRVLGWYIMSCDPASVLETEAREPVDVALMGFLQVAAGHVASAERLHPETAKKRAAYTSGLVRMLANAAATNKALVNSQRHGFTRTLLRLLRETEAIVGRMSPDEGFREAAPLMRELLQCVGSRTPPPLQDLCAERLVKWVSEESGCVLLCPMLRVSGTIVHDMRHLSNFWEAIITSLFARESGAEWPDLCRLAEFPDQSVSRLLSTSVASGNLLVVHLYLLQRRDADAEPAPLAAAAAGWVTEVTALREAAEPKLCLLLHQTLWLLERLADTGRLPELCRHVRTVAGALLLWGEDRDNSGLLGAIGLGRRSTLSPQFRLLCRALAALLLCQLWTDGTVTLEPRPAEAEPTDRLSSDSSSSGSDSKWGLPRGLIPEAYAAFERLTALRSRREYAAHLQILEEAVADVLSTTTTLRSCRRVLRDVVRRTYQERCLHQLL</sequence>
<keyword evidence="2" id="KW-0812">Transmembrane</keyword>
<feature type="transmembrane region" description="Helical" evidence="2">
    <location>
        <begin position="69"/>
        <end position="89"/>
    </location>
</feature>
<dbReference type="PANTHER" id="PTHR31139">
    <property type="entry name" value="ECTOPIC P GRANULES PROTEIN 5 HOMOLOG"/>
    <property type="match status" value="1"/>
</dbReference>
<feature type="domain" description="Epg5-like central TPR repeats" evidence="3">
    <location>
        <begin position="39"/>
        <end position="250"/>
    </location>
</feature>
<proteinExistence type="predicted"/>
<dbReference type="InterPro" id="IPR051436">
    <property type="entry name" value="Autophagy-related_EPG5"/>
</dbReference>
<evidence type="ECO:0000256" key="2">
    <source>
        <dbReference type="SAM" id="Phobius"/>
    </source>
</evidence>
<dbReference type="InterPro" id="IPR059030">
    <property type="entry name" value="TPR_Epg5_mid"/>
</dbReference>
<evidence type="ECO:0000313" key="4">
    <source>
        <dbReference type="EMBL" id="KAF0290857.1"/>
    </source>
</evidence>